<reference evidence="6 7" key="1">
    <citation type="journal article" date="2012" name="BMC Genomics">
        <title>Comparative genomics of the classical Bordetella subspecies: the evolution and exchange of virulence-associated diversity amongst closely related pathogens.</title>
        <authorList>
            <person name="Park J."/>
            <person name="Zhang Y."/>
            <person name="Buboltz A.M."/>
            <person name="Zhang X."/>
            <person name="Schuster S.C."/>
            <person name="Ahuja U."/>
            <person name="Liu M."/>
            <person name="Miller J.F."/>
            <person name="Sebaihia M."/>
            <person name="Bentley S.D."/>
            <person name="Parkhill J."/>
            <person name="Harvill E.T."/>
        </authorList>
    </citation>
    <scope>NUCLEOTIDE SEQUENCE [LARGE SCALE GENOMIC DNA]</scope>
    <source>
        <strain evidence="6 7">253</strain>
    </source>
</reference>
<dbReference type="FunFam" id="3.40.50.300:FF:000133">
    <property type="entry name" value="Spermidine/putrescine import ATP-binding protein PotA"/>
    <property type="match status" value="1"/>
</dbReference>
<keyword evidence="2" id="KW-1003">Cell membrane</keyword>
<evidence type="ECO:0000313" key="6">
    <source>
        <dbReference type="EMBL" id="CCJ52433.1"/>
    </source>
</evidence>
<dbReference type="GO" id="GO:0043190">
    <property type="term" value="C:ATP-binding cassette (ABC) transporter complex"/>
    <property type="evidence" value="ECO:0007669"/>
    <property type="project" value="InterPro"/>
</dbReference>
<proteinExistence type="predicted"/>
<dbReference type="KEGG" id="bbh:BN112_0515"/>
<evidence type="ECO:0000313" key="7">
    <source>
        <dbReference type="Proteomes" id="UP000007564"/>
    </source>
</evidence>
<dbReference type="GO" id="GO:0016887">
    <property type="term" value="F:ATP hydrolysis activity"/>
    <property type="evidence" value="ECO:0007669"/>
    <property type="project" value="InterPro"/>
</dbReference>
<sequence length="362" mass="39541">MEGHSPQRDSRILEISGVTKTFGPTTALAGIDLDVREGEFLTLLGPSGCGKTTLIRIIAGFETPTAGDVRIDGRSIVAAPPYRRPLGMVFQSLALFPHLNVAENIGYGLKIRRVPPARRQAKVAQALEMVGLAGYGERYIGQISGGQKQRVALARAIVTEPRVLLLDEPLGALDMKIRRQMQTELKQIQESLGTTFIFVTHDQEEALTMSDRIAVFRNGAIEQVDTPAAVYERPATRFVAEFVGDTNFLEGTVDRQAGGAPRVRLADWDCSLQPPAAQWAEGARVGVSLRPQHLRIAALEQGRLRATVLRRVYAGQNTRLWLAVGQRKLLADWHGAEDGAPPEPGATVGLTWDDRRVCVVSL</sequence>
<keyword evidence="1" id="KW-0813">Transport</keyword>
<dbReference type="Pfam" id="PF08402">
    <property type="entry name" value="TOBE_2"/>
    <property type="match status" value="1"/>
</dbReference>
<dbReference type="InterPro" id="IPR008995">
    <property type="entry name" value="Mo/tungstate-bd_C_term_dom"/>
</dbReference>
<dbReference type="InterPro" id="IPR017871">
    <property type="entry name" value="ABC_transporter-like_CS"/>
</dbReference>
<dbReference type="InterPro" id="IPR003439">
    <property type="entry name" value="ABC_transporter-like_ATP-bd"/>
</dbReference>
<dbReference type="SUPFAM" id="SSF50331">
    <property type="entry name" value="MOP-like"/>
    <property type="match status" value="1"/>
</dbReference>
<dbReference type="InterPro" id="IPR003593">
    <property type="entry name" value="AAA+_ATPase"/>
</dbReference>
<feature type="domain" description="ABC transporter" evidence="5">
    <location>
        <begin position="13"/>
        <end position="243"/>
    </location>
</feature>
<dbReference type="GO" id="GO:0022857">
    <property type="term" value="F:transmembrane transporter activity"/>
    <property type="evidence" value="ECO:0007669"/>
    <property type="project" value="InterPro"/>
</dbReference>
<dbReference type="RefSeq" id="WP_003811606.1">
    <property type="nucleotide sequence ID" value="NC_019382.1"/>
</dbReference>
<dbReference type="PANTHER" id="PTHR42781:SF4">
    <property type="entry name" value="SPERMIDINE_PUTRESCINE IMPORT ATP-BINDING PROTEIN POTA"/>
    <property type="match status" value="1"/>
</dbReference>
<keyword evidence="4 6" id="KW-0067">ATP-binding</keyword>
<dbReference type="InterPro" id="IPR027417">
    <property type="entry name" value="P-loop_NTPase"/>
</dbReference>
<dbReference type="InterPro" id="IPR013611">
    <property type="entry name" value="Transp-assoc_OB_typ2"/>
</dbReference>
<dbReference type="Proteomes" id="UP000007564">
    <property type="component" value="Chromosome"/>
</dbReference>
<dbReference type="SMART" id="SM00382">
    <property type="entry name" value="AAA"/>
    <property type="match status" value="1"/>
</dbReference>
<dbReference type="PROSITE" id="PS50893">
    <property type="entry name" value="ABC_TRANSPORTER_2"/>
    <property type="match status" value="1"/>
</dbReference>
<dbReference type="AlphaFoldDB" id="A0A0C6P2D9"/>
<dbReference type="Gene3D" id="3.40.50.300">
    <property type="entry name" value="P-loop containing nucleotide triphosphate hydrolases"/>
    <property type="match status" value="1"/>
</dbReference>
<accession>A0A0C6P2D9</accession>
<dbReference type="GO" id="GO:0005524">
    <property type="term" value="F:ATP binding"/>
    <property type="evidence" value="ECO:0007669"/>
    <property type="project" value="UniProtKB-KW"/>
</dbReference>
<name>A0A0C6P2D9_BORBO</name>
<evidence type="ECO:0000259" key="5">
    <source>
        <dbReference type="PROSITE" id="PS50893"/>
    </source>
</evidence>
<protein>
    <submittedName>
        <fullName evidence="6">Putative ABC transporter, ATP-binding protein</fullName>
    </submittedName>
</protein>
<dbReference type="GeneID" id="56478810"/>
<dbReference type="EMBL" id="HE965806">
    <property type="protein sequence ID" value="CCJ52433.1"/>
    <property type="molecule type" value="Genomic_DNA"/>
</dbReference>
<dbReference type="PANTHER" id="PTHR42781">
    <property type="entry name" value="SPERMIDINE/PUTRESCINE IMPORT ATP-BINDING PROTEIN POTA"/>
    <property type="match status" value="1"/>
</dbReference>
<dbReference type="HOGENOM" id="CLU_000604_1_1_4"/>
<evidence type="ECO:0000256" key="2">
    <source>
        <dbReference type="ARBA" id="ARBA00022475"/>
    </source>
</evidence>
<gene>
    <name evidence="6" type="ORF">BN112_0515</name>
</gene>
<dbReference type="InterPro" id="IPR050093">
    <property type="entry name" value="ABC_SmlMolc_Importer"/>
</dbReference>
<organism evidence="6 7">
    <name type="scientific">Bordetella bronchiseptica 253</name>
    <dbReference type="NCBI Taxonomy" id="568707"/>
    <lineage>
        <taxon>Bacteria</taxon>
        <taxon>Pseudomonadati</taxon>
        <taxon>Pseudomonadota</taxon>
        <taxon>Betaproteobacteria</taxon>
        <taxon>Burkholderiales</taxon>
        <taxon>Alcaligenaceae</taxon>
        <taxon>Bordetella</taxon>
    </lineage>
</organism>
<dbReference type="SUPFAM" id="SSF52540">
    <property type="entry name" value="P-loop containing nucleoside triphosphate hydrolases"/>
    <property type="match status" value="1"/>
</dbReference>
<dbReference type="Pfam" id="PF00005">
    <property type="entry name" value="ABC_tran"/>
    <property type="match status" value="1"/>
</dbReference>
<keyword evidence="3" id="KW-0547">Nucleotide-binding</keyword>
<keyword evidence="2" id="KW-0472">Membrane</keyword>
<dbReference type="OrthoDB" id="5298774at2"/>
<dbReference type="GO" id="GO:0015847">
    <property type="term" value="P:putrescine transport"/>
    <property type="evidence" value="ECO:0007669"/>
    <property type="project" value="UniProtKB-ARBA"/>
</dbReference>
<dbReference type="PROSITE" id="PS00211">
    <property type="entry name" value="ABC_TRANSPORTER_1"/>
    <property type="match status" value="1"/>
</dbReference>
<evidence type="ECO:0000256" key="3">
    <source>
        <dbReference type="ARBA" id="ARBA00022741"/>
    </source>
</evidence>
<dbReference type="Gene3D" id="2.40.50.100">
    <property type="match status" value="1"/>
</dbReference>
<evidence type="ECO:0000256" key="4">
    <source>
        <dbReference type="ARBA" id="ARBA00022840"/>
    </source>
</evidence>
<evidence type="ECO:0000256" key="1">
    <source>
        <dbReference type="ARBA" id="ARBA00022448"/>
    </source>
</evidence>